<dbReference type="EMBL" id="VEWL01000002">
    <property type="protein sequence ID" value="TNV17751.1"/>
    <property type="molecule type" value="Genomic_DNA"/>
</dbReference>
<feature type="zinc finger region" description="dksA C4-type" evidence="4">
    <location>
        <begin position="39"/>
        <end position="63"/>
    </location>
</feature>
<keyword evidence="3" id="KW-0862">Zinc</keyword>
<comment type="caution">
    <text evidence="6">The sequence shown here is derived from an EMBL/GenBank/DDBJ whole genome shotgun (WGS) entry which is preliminary data.</text>
</comment>
<protein>
    <submittedName>
        <fullName evidence="6">TraR/DksA family transcriptional regulator</fullName>
    </submittedName>
</protein>
<evidence type="ECO:0000256" key="4">
    <source>
        <dbReference type="PROSITE-ProRule" id="PRU00510"/>
    </source>
</evidence>
<gene>
    <name evidence="6" type="ORF">FIC94_06130</name>
</gene>
<sequence length="77" mass="8565">MTEAGNKAHELADLRAEQEREAGVAAVQTELSRKGSNICISCGDDIELERRAALPSARRCIQCQQQLERQGKQRGQR</sequence>
<evidence type="ECO:0000256" key="2">
    <source>
        <dbReference type="ARBA" id="ARBA00022771"/>
    </source>
</evidence>
<evidence type="ECO:0000256" key="3">
    <source>
        <dbReference type="ARBA" id="ARBA00022833"/>
    </source>
</evidence>
<accession>A0ABY2Y7P7</accession>
<evidence type="ECO:0000259" key="5">
    <source>
        <dbReference type="Pfam" id="PF01258"/>
    </source>
</evidence>
<feature type="domain" description="Zinc finger DksA/TraR C4-type" evidence="5">
    <location>
        <begin position="38"/>
        <end position="69"/>
    </location>
</feature>
<keyword evidence="1" id="KW-0479">Metal-binding</keyword>
<dbReference type="Proteomes" id="UP000312784">
    <property type="component" value="Unassembled WGS sequence"/>
</dbReference>
<dbReference type="Pfam" id="PF01258">
    <property type="entry name" value="zf-dskA_traR"/>
    <property type="match status" value="1"/>
</dbReference>
<dbReference type="PROSITE" id="PS51128">
    <property type="entry name" value="ZF_DKSA_2"/>
    <property type="match status" value="1"/>
</dbReference>
<evidence type="ECO:0000313" key="7">
    <source>
        <dbReference type="Proteomes" id="UP000312784"/>
    </source>
</evidence>
<reference evidence="6 7" key="1">
    <citation type="submission" date="2019-06" db="EMBL/GenBank/DDBJ databases">
        <title>Ochrobactrum cricket sp.nov., isolated from the insect Teleogryllus occipitalis living in deserted cropland.</title>
        <authorList>
            <person name="Hu M."/>
        </authorList>
    </citation>
    <scope>NUCLEOTIDE SEQUENCE [LARGE SCALE GENOMIC DNA]</scope>
    <source>
        <strain evidence="6 7">LCB8</strain>
    </source>
</reference>
<dbReference type="SUPFAM" id="SSF57716">
    <property type="entry name" value="Glucocorticoid receptor-like (DNA-binding domain)"/>
    <property type="match status" value="1"/>
</dbReference>
<proteinExistence type="predicted"/>
<organism evidence="6 7">
    <name type="scientific">Ochrobactrum teleogrylli</name>
    <dbReference type="NCBI Taxonomy" id="2479765"/>
    <lineage>
        <taxon>Bacteria</taxon>
        <taxon>Pseudomonadati</taxon>
        <taxon>Pseudomonadota</taxon>
        <taxon>Alphaproteobacteria</taxon>
        <taxon>Hyphomicrobiales</taxon>
        <taxon>Brucellaceae</taxon>
        <taxon>Brucella/Ochrobactrum group</taxon>
        <taxon>Ochrobactrum</taxon>
    </lineage>
</organism>
<name>A0ABY2Y7P7_9HYPH</name>
<dbReference type="Gene3D" id="1.20.120.910">
    <property type="entry name" value="DksA, coiled-coil domain"/>
    <property type="match status" value="1"/>
</dbReference>
<dbReference type="InterPro" id="IPR000962">
    <property type="entry name" value="Znf_DskA_TraR"/>
</dbReference>
<keyword evidence="7" id="KW-1185">Reference proteome</keyword>
<keyword evidence="2" id="KW-0863">Zinc-finger</keyword>
<evidence type="ECO:0000256" key="1">
    <source>
        <dbReference type="ARBA" id="ARBA00022723"/>
    </source>
</evidence>
<evidence type="ECO:0000313" key="6">
    <source>
        <dbReference type="EMBL" id="TNV17751.1"/>
    </source>
</evidence>
<dbReference type="RefSeq" id="WP_140024281.1">
    <property type="nucleotide sequence ID" value="NZ_JBHUFG010000007.1"/>
</dbReference>